<evidence type="ECO:0000313" key="2">
    <source>
        <dbReference type="Proteomes" id="UP000021315"/>
    </source>
</evidence>
<name>A0A080M0R3_9PROT</name>
<dbReference type="AlphaFoldDB" id="A0A080M0R3"/>
<proteinExistence type="predicted"/>
<dbReference type="Proteomes" id="UP000021315">
    <property type="component" value="Unassembled WGS sequence"/>
</dbReference>
<dbReference type="STRING" id="1453999.AW06_004263"/>
<comment type="caution">
    <text evidence="1">The sequence shown here is derived from an EMBL/GenBank/DDBJ whole genome shotgun (WGS) entry which is preliminary data.</text>
</comment>
<protein>
    <submittedName>
        <fullName evidence="1">Uncharacterized protein</fullName>
    </submittedName>
</protein>
<organism evidence="1 2">
    <name type="scientific">Candidatus Accumulibacter cognatus</name>
    <dbReference type="NCBI Taxonomy" id="2954383"/>
    <lineage>
        <taxon>Bacteria</taxon>
        <taxon>Pseudomonadati</taxon>
        <taxon>Pseudomonadota</taxon>
        <taxon>Betaproteobacteria</taxon>
        <taxon>Candidatus Accumulibacter</taxon>
    </lineage>
</organism>
<evidence type="ECO:0000313" key="1">
    <source>
        <dbReference type="EMBL" id="KFB74793.1"/>
    </source>
</evidence>
<reference evidence="1" key="1">
    <citation type="submission" date="2014-02" db="EMBL/GenBank/DDBJ databases">
        <title>Expanding our view of genomic diversity in Candidatus Accumulibacter clades.</title>
        <authorList>
            <person name="Skennerton C.T."/>
            <person name="Barr J.J."/>
            <person name="Slater F.R."/>
            <person name="Bond P.L."/>
            <person name="Tyson G.W."/>
        </authorList>
    </citation>
    <scope>NUCLEOTIDE SEQUENCE [LARGE SCALE GENOMIC DNA]</scope>
</reference>
<keyword evidence="2" id="KW-1185">Reference proteome</keyword>
<sequence length="108" mass="12049">MIDRNPELPVVHQCSLFGLARSTAYYTPREVPAEDLALMRRIDEWPPDHPFAGIRLLRDLLRPEGFQAGRKSIGTLMARMGIEALYPGRTPLMKAGFLSKQTGPSLTA</sequence>
<gene>
    <name evidence="1" type="ORF">AW06_004263</name>
</gene>
<accession>A0A080M0R3</accession>
<dbReference type="EMBL" id="JDST02000130">
    <property type="protein sequence ID" value="KFB74793.1"/>
    <property type="molecule type" value="Genomic_DNA"/>
</dbReference>